<dbReference type="InterPro" id="IPR019554">
    <property type="entry name" value="Soluble_ligand-bd"/>
</dbReference>
<keyword evidence="12" id="KW-1185">Reference proteome</keyword>
<keyword evidence="5 8" id="KW-0249">Electron transport</keyword>
<dbReference type="GO" id="GO:0051539">
    <property type="term" value="F:4 iron, 4 sulfur cluster binding"/>
    <property type="evidence" value="ECO:0007669"/>
    <property type="project" value="UniProtKB-KW"/>
</dbReference>
<dbReference type="Pfam" id="PF10531">
    <property type="entry name" value="SLBB"/>
    <property type="match status" value="1"/>
</dbReference>
<feature type="binding site" evidence="8">
    <location>
        <position position="424"/>
    </location>
    <ligand>
        <name>[4Fe-4S] cluster</name>
        <dbReference type="ChEBI" id="CHEBI:49883"/>
        <label>2</label>
    </ligand>
</feature>
<comment type="subunit">
    <text evidence="8">The complex is composed of six subunits: RnfA, RnfB, RnfC, RnfD, RnfE and RnfG.</text>
</comment>
<evidence type="ECO:0000313" key="11">
    <source>
        <dbReference type="EMBL" id="QJD28629.1"/>
    </source>
</evidence>
<dbReference type="GO" id="GO:0009055">
    <property type="term" value="F:electron transfer activity"/>
    <property type="evidence" value="ECO:0007669"/>
    <property type="project" value="InterPro"/>
</dbReference>
<proteinExistence type="inferred from homology"/>
<dbReference type="InterPro" id="IPR011538">
    <property type="entry name" value="Nuo51_FMN-bd"/>
</dbReference>
<dbReference type="InterPro" id="IPR017900">
    <property type="entry name" value="4Fe4S_Fe_S_CS"/>
</dbReference>
<feature type="binding site" evidence="8">
    <location>
        <position position="418"/>
    </location>
    <ligand>
        <name>[4Fe-4S] cluster</name>
        <dbReference type="ChEBI" id="CHEBI:49883"/>
        <label>2</label>
    </ligand>
</feature>
<feature type="binding site" evidence="8">
    <location>
        <position position="389"/>
    </location>
    <ligand>
        <name>[4Fe-4S] cluster</name>
        <dbReference type="ChEBI" id="CHEBI:49883"/>
        <label>2</label>
    </ligand>
</feature>
<evidence type="ECO:0000256" key="8">
    <source>
        <dbReference type="HAMAP-Rule" id="MF_00461"/>
    </source>
</evidence>
<feature type="compositionally biased region" description="Low complexity" evidence="9">
    <location>
        <begin position="477"/>
        <end position="489"/>
    </location>
</feature>
<evidence type="ECO:0000259" key="10">
    <source>
        <dbReference type="PROSITE" id="PS51379"/>
    </source>
</evidence>
<evidence type="ECO:0000256" key="6">
    <source>
        <dbReference type="ARBA" id="ARBA00023004"/>
    </source>
</evidence>
<dbReference type="InterPro" id="IPR010208">
    <property type="entry name" value="Ion_transpt_RnfC/RsxC"/>
</dbReference>
<dbReference type="Proteomes" id="UP000503004">
    <property type="component" value="Chromosome"/>
</dbReference>
<feature type="binding site" evidence="8">
    <location>
        <position position="382"/>
    </location>
    <ligand>
        <name>[4Fe-4S] cluster</name>
        <dbReference type="ChEBI" id="CHEBI:49883"/>
        <label>1</label>
    </ligand>
</feature>
<name>A0A858Q461_9GAMM</name>
<feature type="compositionally biased region" description="Basic and acidic residues" evidence="9">
    <location>
        <begin position="456"/>
        <end position="476"/>
    </location>
</feature>
<comment type="cofactor">
    <cofactor evidence="8">
        <name>[4Fe-4S] cluster</name>
        <dbReference type="ChEBI" id="CHEBI:49883"/>
    </cofactor>
    <text evidence="8">Binds 2 [4Fe-4S] clusters per subunit.</text>
</comment>
<dbReference type="RefSeq" id="WP_169601359.1">
    <property type="nucleotide sequence ID" value="NZ_CP046565.1"/>
</dbReference>
<evidence type="ECO:0000256" key="4">
    <source>
        <dbReference type="ARBA" id="ARBA00022737"/>
    </source>
</evidence>
<dbReference type="Pfam" id="PF12838">
    <property type="entry name" value="Fer4_7"/>
    <property type="match status" value="1"/>
</dbReference>
<feature type="binding site" evidence="8">
    <location>
        <position position="379"/>
    </location>
    <ligand>
        <name>[4Fe-4S] cluster</name>
        <dbReference type="ChEBI" id="CHEBI:49883"/>
        <label>1</label>
    </ligand>
</feature>
<evidence type="ECO:0000256" key="7">
    <source>
        <dbReference type="ARBA" id="ARBA00023014"/>
    </source>
</evidence>
<dbReference type="InterPro" id="IPR026902">
    <property type="entry name" value="RnfC_N"/>
</dbReference>
<dbReference type="SUPFAM" id="SSF46548">
    <property type="entry name" value="alpha-helical ferredoxin"/>
    <property type="match status" value="1"/>
</dbReference>
<dbReference type="GO" id="GO:0046872">
    <property type="term" value="F:metal ion binding"/>
    <property type="evidence" value="ECO:0007669"/>
    <property type="project" value="UniProtKB-KW"/>
</dbReference>
<dbReference type="PROSITE" id="PS00198">
    <property type="entry name" value="4FE4S_FER_1"/>
    <property type="match status" value="1"/>
</dbReference>
<feature type="binding site" evidence="8">
    <location>
        <position position="428"/>
    </location>
    <ligand>
        <name>[4Fe-4S] cluster</name>
        <dbReference type="ChEBI" id="CHEBI:49883"/>
        <label>1</label>
    </ligand>
</feature>
<dbReference type="Pfam" id="PF13375">
    <property type="entry name" value="RnfC_N"/>
    <property type="match status" value="1"/>
</dbReference>
<dbReference type="PROSITE" id="PS51379">
    <property type="entry name" value="4FE4S_FER_2"/>
    <property type="match status" value="2"/>
</dbReference>
<keyword evidence="8" id="KW-1003">Cell membrane</keyword>
<dbReference type="NCBIfam" id="TIGR01945">
    <property type="entry name" value="rnfC"/>
    <property type="match status" value="1"/>
</dbReference>
<keyword evidence="6 8" id="KW-0408">Iron</keyword>
<evidence type="ECO:0000256" key="5">
    <source>
        <dbReference type="ARBA" id="ARBA00022982"/>
    </source>
</evidence>
<reference evidence="12" key="1">
    <citation type="submission" date="2019-12" db="EMBL/GenBank/DDBJ databases">
        <authorList>
            <person name="Awala S.I."/>
            <person name="Rhee S.K."/>
        </authorList>
    </citation>
    <scope>NUCLEOTIDE SEQUENCE [LARGE SCALE GENOMIC DNA]</scope>
    <source>
        <strain evidence="12">IM1</strain>
    </source>
</reference>
<evidence type="ECO:0000256" key="9">
    <source>
        <dbReference type="SAM" id="MobiDB-lite"/>
    </source>
</evidence>
<keyword evidence="8" id="KW-0997">Cell inner membrane</keyword>
<comment type="similarity">
    <text evidence="8">Belongs to the 4Fe4S bacterial-type ferredoxin family. RnfC subfamily.</text>
</comment>
<feature type="domain" description="4Fe-4S ferredoxin-type" evidence="10">
    <location>
        <begin position="409"/>
        <end position="438"/>
    </location>
</feature>
<feature type="binding site" evidence="8">
    <location>
        <position position="385"/>
    </location>
    <ligand>
        <name>[4Fe-4S] cluster</name>
        <dbReference type="ChEBI" id="CHEBI:49883"/>
        <label>1</label>
    </ligand>
</feature>
<feature type="domain" description="4Fe-4S ferredoxin-type" evidence="10">
    <location>
        <begin position="369"/>
        <end position="399"/>
    </location>
</feature>
<keyword evidence="8" id="KW-0472">Membrane</keyword>
<evidence type="ECO:0000256" key="2">
    <source>
        <dbReference type="ARBA" id="ARBA00022485"/>
    </source>
</evidence>
<comment type="subcellular location">
    <subcellularLocation>
        <location evidence="8">Cell inner membrane</location>
        <topology evidence="8">Peripheral membrane protein</topology>
    </subcellularLocation>
</comment>
<dbReference type="SUPFAM" id="SSF142019">
    <property type="entry name" value="Nqo1 FMN-binding domain-like"/>
    <property type="match status" value="1"/>
</dbReference>
<protein>
    <recommendedName>
        <fullName evidence="8">Ion-translocating oxidoreductase complex subunit C</fullName>
        <ecNumber evidence="8">7.-.-.-</ecNumber>
    </recommendedName>
    <alternativeName>
        <fullName evidence="8">Rnf electron transport complex subunit C</fullName>
    </alternativeName>
</protein>
<gene>
    <name evidence="11" type="primary">rsxC</name>
    <name evidence="8" type="synonym">rnfC</name>
    <name evidence="11" type="ORF">GNH96_00700</name>
</gene>
<comment type="function">
    <text evidence="8">Part of a membrane-bound complex that couples electron transfer with translocation of ions across the membrane.</text>
</comment>
<dbReference type="HAMAP" id="MF_00461">
    <property type="entry name" value="RsxC_RnfC"/>
    <property type="match status" value="1"/>
</dbReference>
<dbReference type="EC" id="7.-.-.-" evidence="8"/>
<dbReference type="Gene3D" id="3.40.50.11540">
    <property type="entry name" value="NADH-ubiquinone oxidoreductase 51kDa subunit"/>
    <property type="match status" value="1"/>
</dbReference>
<sequence>MAAFKLFSFGASGKIRGGVHPEPRKQATSDRPIETAFPLPPLLYLSLQQHAGQPAEPVVRVGERVLKGQLLAAGQGTISAPVHAPTSGVVTDILDYPAAHPSALPTPTLLLEPDGEDRWIETQEVADPFSLPPEEISARVGAAGVVGMGGAAFPSAVKLNLGRKTKIQTLLINGGECEPYLTCDDRLMRERAADIVDGILIMLHGLECNQAIVGIEDNKPEAYAAMREAAAPHGGKVDVRQVPSLYPMGWDKQLIRYFTGKEVPAGGRSADVGVLMHNVATAYAVQQAVRYGKPLVSRVVTVSGSAVAAPRNVEAPIGTLLADLLAFCGHRPDDTASYVMGGPMMGDSLPHPKVPLVKGTCGILALSPQEVAVSDAKACIRCSRCVSACPAGLLPLEMMARIRAGQLESALGYGLKDCISCGSCSYVCPSEIPLVHYFKYASGELVAREQMKHRTEQTKRLAEERQARFERHKREQAALAAQRKAQAQQRKAEEAA</sequence>
<feature type="region of interest" description="Disordered" evidence="9">
    <location>
        <begin position="456"/>
        <end position="496"/>
    </location>
</feature>
<dbReference type="InterPro" id="IPR037225">
    <property type="entry name" value="Nuo51_FMN-bd_sf"/>
</dbReference>
<evidence type="ECO:0000313" key="12">
    <source>
        <dbReference type="Proteomes" id="UP000503004"/>
    </source>
</evidence>
<keyword evidence="3 8" id="KW-0479">Metal-binding</keyword>
<feature type="binding site" evidence="8">
    <location>
        <position position="421"/>
    </location>
    <ligand>
        <name>[4Fe-4S] cluster</name>
        <dbReference type="ChEBI" id="CHEBI:49883"/>
        <label>2</label>
    </ligand>
</feature>
<keyword evidence="8" id="KW-1278">Translocase</keyword>
<dbReference type="GO" id="GO:0022900">
    <property type="term" value="P:electron transport chain"/>
    <property type="evidence" value="ECO:0007669"/>
    <property type="project" value="UniProtKB-UniRule"/>
</dbReference>
<evidence type="ECO:0000256" key="3">
    <source>
        <dbReference type="ARBA" id="ARBA00022723"/>
    </source>
</evidence>
<dbReference type="Pfam" id="PF01512">
    <property type="entry name" value="Complex1_51K"/>
    <property type="match status" value="1"/>
</dbReference>
<dbReference type="Gene3D" id="3.30.70.20">
    <property type="match status" value="1"/>
</dbReference>
<dbReference type="PANTHER" id="PTHR43034">
    <property type="entry name" value="ION-TRANSLOCATING OXIDOREDUCTASE COMPLEX SUBUNIT C"/>
    <property type="match status" value="1"/>
</dbReference>
<dbReference type="NCBIfam" id="NF003454">
    <property type="entry name" value="PRK05035.1"/>
    <property type="match status" value="1"/>
</dbReference>
<dbReference type="GO" id="GO:0005886">
    <property type="term" value="C:plasma membrane"/>
    <property type="evidence" value="ECO:0007669"/>
    <property type="project" value="UniProtKB-SubCell"/>
</dbReference>
<dbReference type="KEGG" id="metu:GNH96_00700"/>
<dbReference type="PANTHER" id="PTHR43034:SF2">
    <property type="entry name" value="ION-TRANSLOCATING OXIDOREDUCTASE COMPLEX SUBUNIT C"/>
    <property type="match status" value="1"/>
</dbReference>
<keyword evidence="2 8" id="KW-0004">4Fe-4S</keyword>
<dbReference type="EMBL" id="CP046565">
    <property type="protein sequence ID" value="QJD28629.1"/>
    <property type="molecule type" value="Genomic_DNA"/>
</dbReference>
<organism evidence="11 12">
    <name type="scientific">Methylococcus geothermalis</name>
    <dbReference type="NCBI Taxonomy" id="2681310"/>
    <lineage>
        <taxon>Bacteria</taxon>
        <taxon>Pseudomonadati</taxon>
        <taxon>Pseudomonadota</taxon>
        <taxon>Gammaproteobacteria</taxon>
        <taxon>Methylococcales</taxon>
        <taxon>Methylococcaceae</taxon>
        <taxon>Methylococcus</taxon>
    </lineage>
</organism>
<evidence type="ECO:0000256" key="1">
    <source>
        <dbReference type="ARBA" id="ARBA00022448"/>
    </source>
</evidence>
<keyword evidence="4 8" id="KW-0677">Repeat</keyword>
<accession>A0A858Q461</accession>
<keyword evidence="1 8" id="KW-0813">Transport</keyword>
<keyword evidence="7 8" id="KW-0411">Iron-sulfur</keyword>
<dbReference type="AlphaFoldDB" id="A0A858Q461"/>
<dbReference type="InterPro" id="IPR017896">
    <property type="entry name" value="4Fe4S_Fe-S-bd"/>
</dbReference>